<evidence type="ECO:0000256" key="2">
    <source>
        <dbReference type="SAM" id="Phobius"/>
    </source>
</evidence>
<keyword evidence="2" id="KW-0472">Membrane</keyword>
<keyword evidence="4" id="KW-1185">Reference proteome</keyword>
<feature type="region of interest" description="Disordered" evidence="1">
    <location>
        <begin position="113"/>
        <end position="191"/>
    </location>
</feature>
<evidence type="ECO:0000256" key="1">
    <source>
        <dbReference type="SAM" id="MobiDB-lite"/>
    </source>
</evidence>
<reference evidence="3" key="1">
    <citation type="journal article" date="2020" name="Stud. Mycol.">
        <title>101 Dothideomycetes genomes: a test case for predicting lifestyles and emergence of pathogens.</title>
        <authorList>
            <person name="Haridas S."/>
            <person name="Albert R."/>
            <person name="Binder M."/>
            <person name="Bloem J."/>
            <person name="Labutti K."/>
            <person name="Salamov A."/>
            <person name="Andreopoulos B."/>
            <person name="Baker S."/>
            <person name="Barry K."/>
            <person name="Bills G."/>
            <person name="Bluhm B."/>
            <person name="Cannon C."/>
            <person name="Castanera R."/>
            <person name="Culley D."/>
            <person name="Daum C."/>
            <person name="Ezra D."/>
            <person name="Gonzalez J."/>
            <person name="Henrissat B."/>
            <person name="Kuo A."/>
            <person name="Liang C."/>
            <person name="Lipzen A."/>
            <person name="Lutzoni F."/>
            <person name="Magnuson J."/>
            <person name="Mondo S."/>
            <person name="Nolan M."/>
            <person name="Ohm R."/>
            <person name="Pangilinan J."/>
            <person name="Park H.-J."/>
            <person name="Ramirez L."/>
            <person name="Alfaro M."/>
            <person name="Sun H."/>
            <person name="Tritt A."/>
            <person name="Yoshinaga Y."/>
            <person name="Zwiers L.-H."/>
            <person name="Turgeon B."/>
            <person name="Goodwin S."/>
            <person name="Spatafora J."/>
            <person name="Crous P."/>
            <person name="Grigoriev I."/>
        </authorList>
    </citation>
    <scope>NUCLEOTIDE SEQUENCE</scope>
    <source>
        <strain evidence="3">CBS 113979</strain>
    </source>
</reference>
<keyword evidence="2" id="KW-0812">Transmembrane</keyword>
<dbReference type="OrthoDB" id="5423884at2759"/>
<accession>A0A6G1GTR3</accession>
<dbReference type="Proteomes" id="UP000800041">
    <property type="component" value="Unassembled WGS sequence"/>
</dbReference>
<dbReference type="AlphaFoldDB" id="A0A6G1GTR3"/>
<feature type="compositionally biased region" description="Basic and acidic residues" evidence="1">
    <location>
        <begin position="133"/>
        <end position="144"/>
    </location>
</feature>
<protein>
    <submittedName>
        <fullName evidence="3">Uncharacterized protein</fullName>
    </submittedName>
</protein>
<sequence length="274" mass="30757">MPSIPRIPRAEPVLHPLSLHLRSLLHRISSLAALTTRKQQTVSPHESDQHALSRRQTVYILPATYDGVDGSDPAPGVVAGIVLGAIAGFLLIIWLLFWLFNQGSSNRIRGDEEVVVRSQRTRSRRTRSRRSSPRREMRTVERSVSRSPRRQTVIVEETRRTRERTPSIISVPAPPPPMPPPPPGSIPPAPRSNRESIHIVEERIVRSRSPERRVAGDDIVEVIEEHSDLSSVRPSEVRRSTSRRLSGGYRPVDPDAYAGGDFAQRKINGRGRYS</sequence>
<proteinExistence type="predicted"/>
<dbReference type="EMBL" id="ML977168">
    <property type="protein sequence ID" value="KAF1984315.1"/>
    <property type="molecule type" value="Genomic_DNA"/>
</dbReference>
<organism evidence="3 4">
    <name type="scientific">Aulographum hederae CBS 113979</name>
    <dbReference type="NCBI Taxonomy" id="1176131"/>
    <lineage>
        <taxon>Eukaryota</taxon>
        <taxon>Fungi</taxon>
        <taxon>Dikarya</taxon>
        <taxon>Ascomycota</taxon>
        <taxon>Pezizomycotina</taxon>
        <taxon>Dothideomycetes</taxon>
        <taxon>Pleosporomycetidae</taxon>
        <taxon>Aulographales</taxon>
        <taxon>Aulographaceae</taxon>
    </lineage>
</organism>
<name>A0A6G1GTR3_9PEZI</name>
<keyword evidence="2" id="KW-1133">Transmembrane helix</keyword>
<feature type="transmembrane region" description="Helical" evidence="2">
    <location>
        <begin position="77"/>
        <end position="100"/>
    </location>
</feature>
<evidence type="ECO:0000313" key="4">
    <source>
        <dbReference type="Proteomes" id="UP000800041"/>
    </source>
</evidence>
<feature type="compositionally biased region" description="Basic and acidic residues" evidence="1">
    <location>
        <begin position="156"/>
        <end position="165"/>
    </location>
</feature>
<evidence type="ECO:0000313" key="3">
    <source>
        <dbReference type="EMBL" id="KAF1984315.1"/>
    </source>
</evidence>
<feature type="compositionally biased region" description="Basic residues" evidence="1">
    <location>
        <begin position="119"/>
        <end position="132"/>
    </location>
</feature>
<feature type="region of interest" description="Disordered" evidence="1">
    <location>
        <begin position="226"/>
        <end position="274"/>
    </location>
</feature>
<gene>
    <name evidence="3" type="ORF">K402DRAFT_141190</name>
</gene>
<feature type="compositionally biased region" description="Pro residues" evidence="1">
    <location>
        <begin position="172"/>
        <end position="190"/>
    </location>
</feature>